<evidence type="ECO:0000313" key="1">
    <source>
        <dbReference type="EMBL" id="GAA4802797.1"/>
    </source>
</evidence>
<dbReference type="Proteomes" id="UP001500839">
    <property type="component" value="Unassembled WGS sequence"/>
</dbReference>
<comment type="caution">
    <text evidence="1">The sequence shown here is derived from an EMBL/GenBank/DDBJ whole genome shotgun (WGS) entry which is preliminary data.</text>
</comment>
<gene>
    <name evidence="1" type="ORF">GCM10023353_01070</name>
</gene>
<keyword evidence="2" id="KW-1185">Reference proteome</keyword>
<sequence length="112" mass="11827">MNPPTVSARPVRDARVRVVLPGHLCVLADVDGELTLPAAEPVTIGSVLDAVEEAYPVLRGAIRDHGEGTRRPYVRYFACEQDFSFDAADTRLPDAVAGGAEPFLIVAAIAGG</sequence>
<dbReference type="CDD" id="cd17040">
    <property type="entry name" value="Ubl_MoaD_like"/>
    <property type="match status" value="1"/>
</dbReference>
<dbReference type="RefSeq" id="WP_200175504.1">
    <property type="nucleotide sequence ID" value="NZ_BAABKQ010000001.1"/>
</dbReference>
<dbReference type="InterPro" id="IPR012675">
    <property type="entry name" value="Beta-grasp_dom_sf"/>
</dbReference>
<organism evidence="1 2">
    <name type="scientific">Tomitella cavernea</name>
    <dbReference type="NCBI Taxonomy" id="1387982"/>
    <lineage>
        <taxon>Bacteria</taxon>
        <taxon>Bacillati</taxon>
        <taxon>Actinomycetota</taxon>
        <taxon>Actinomycetes</taxon>
        <taxon>Mycobacteriales</taxon>
        <taxon>Tomitella</taxon>
    </lineage>
</organism>
<name>A0ABP9C4A3_9ACTN</name>
<dbReference type="EMBL" id="BAABKQ010000001">
    <property type="protein sequence ID" value="GAA4802797.1"/>
    <property type="molecule type" value="Genomic_DNA"/>
</dbReference>
<proteinExistence type="predicted"/>
<accession>A0ABP9C4A3</accession>
<evidence type="ECO:0000313" key="2">
    <source>
        <dbReference type="Proteomes" id="UP001500839"/>
    </source>
</evidence>
<protein>
    <submittedName>
        <fullName evidence="1">MoaD/ThiS family protein</fullName>
    </submittedName>
</protein>
<dbReference type="Gene3D" id="3.10.20.30">
    <property type="match status" value="1"/>
</dbReference>
<reference evidence="2" key="1">
    <citation type="journal article" date="2019" name="Int. J. Syst. Evol. Microbiol.">
        <title>The Global Catalogue of Microorganisms (GCM) 10K type strain sequencing project: providing services to taxonomists for standard genome sequencing and annotation.</title>
        <authorList>
            <consortium name="The Broad Institute Genomics Platform"/>
            <consortium name="The Broad Institute Genome Sequencing Center for Infectious Disease"/>
            <person name="Wu L."/>
            <person name="Ma J."/>
        </authorList>
    </citation>
    <scope>NUCLEOTIDE SEQUENCE [LARGE SCALE GENOMIC DNA]</scope>
    <source>
        <strain evidence="2">JCM 18542</strain>
    </source>
</reference>